<feature type="transmembrane region" description="Helical" evidence="2">
    <location>
        <begin position="69"/>
        <end position="95"/>
    </location>
</feature>
<keyword evidence="2" id="KW-0472">Membrane</keyword>
<feature type="compositionally biased region" description="Basic and acidic residues" evidence="1">
    <location>
        <begin position="16"/>
        <end position="26"/>
    </location>
</feature>
<dbReference type="EMBL" id="AEYH02001741">
    <property type="protein sequence ID" value="KFG47535.1"/>
    <property type="molecule type" value="Genomic_DNA"/>
</dbReference>
<keyword evidence="2" id="KW-1133">Transmembrane helix</keyword>
<organism evidence="3 4">
    <name type="scientific">Toxoplasma gondii FOU</name>
    <dbReference type="NCBI Taxonomy" id="943167"/>
    <lineage>
        <taxon>Eukaryota</taxon>
        <taxon>Sar</taxon>
        <taxon>Alveolata</taxon>
        <taxon>Apicomplexa</taxon>
        <taxon>Conoidasida</taxon>
        <taxon>Coccidia</taxon>
        <taxon>Eucoccidiorida</taxon>
        <taxon>Eimeriorina</taxon>
        <taxon>Sarcocystidae</taxon>
        <taxon>Toxoplasma</taxon>
    </lineage>
</organism>
<evidence type="ECO:0000256" key="2">
    <source>
        <dbReference type="SAM" id="Phobius"/>
    </source>
</evidence>
<comment type="caution">
    <text evidence="3">The sequence shown here is derived from an EMBL/GenBank/DDBJ whole genome shotgun (WGS) entry which is preliminary data.</text>
</comment>
<dbReference type="Proteomes" id="UP000028838">
    <property type="component" value="Unassembled WGS sequence"/>
</dbReference>
<evidence type="ECO:0000313" key="3">
    <source>
        <dbReference type="EMBL" id="KFG47535.1"/>
    </source>
</evidence>
<reference evidence="3 4" key="1">
    <citation type="submission" date="2014-07" db="EMBL/GenBank/DDBJ databases">
        <authorList>
            <person name="Sibley D."/>
            <person name="Venepally P."/>
            <person name="Karamycheva S."/>
            <person name="Hadjithomas M."/>
            <person name="Khan A."/>
            <person name="Brunk B."/>
            <person name="Roos D."/>
            <person name="Caler E."/>
            <person name="Lorenzi H."/>
        </authorList>
    </citation>
    <scope>NUCLEOTIDE SEQUENCE [LARGE SCALE GENOMIC DNA]</scope>
    <source>
        <strain evidence="3 4">FOU</strain>
    </source>
</reference>
<keyword evidence="2 3" id="KW-0812">Transmembrane</keyword>
<feature type="region of interest" description="Disordered" evidence="1">
    <location>
        <begin position="1"/>
        <end position="27"/>
    </location>
</feature>
<protein>
    <submittedName>
        <fullName evidence="3">Putative transmembrane protein</fullName>
    </submittedName>
</protein>
<evidence type="ECO:0000256" key="1">
    <source>
        <dbReference type="SAM" id="MobiDB-lite"/>
    </source>
</evidence>
<dbReference type="VEuPathDB" id="ToxoDB:TGFOU_221855"/>
<dbReference type="AlphaFoldDB" id="A0A086KT17"/>
<name>A0A086KT17_TOXGO</name>
<gene>
    <name evidence="3" type="ORF">TGFOU_221855</name>
</gene>
<proteinExistence type="predicted"/>
<accession>A0A086KT17</accession>
<sequence>MDRDSVHSVETVGGRQEGEEAPETRDRLKRIFRRSRFFRKSRVHGSRRPGDRERRRRWLQRHRRDRERCLAFSFILWNAVSLGFFLALLRAAFFFPRPSAGSPAPKVFLLTPHVHSPNVDAGDSQGAGAATVSSLAAAATLRAFSDCLCMRGDTHNAHQPVQGRQLPRNPRCRLISIRRSLCSRLVEQPPVSPPRLLFCFVSAVTERVCRGLDRHLQNADRGAGERRLDSAHSDSIYGLVVRAKDRKEEADSTAIPPKCTSTVLLCFDYASPFRHALAHFVTYGCAGHVDALMHDVSIVYMQL</sequence>
<evidence type="ECO:0000313" key="4">
    <source>
        <dbReference type="Proteomes" id="UP000028838"/>
    </source>
</evidence>